<evidence type="ECO:0000313" key="3">
    <source>
        <dbReference type="Proteomes" id="UP001152759"/>
    </source>
</evidence>
<gene>
    <name evidence="2" type="ORF">BEMITA_LOCUS1642</name>
</gene>
<feature type="region of interest" description="Disordered" evidence="1">
    <location>
        <begin position="321"/>
        <end position="364"/>
    </location>
</feature>
<feature type="compositionally biased region" description="Basic and acidic residues" evidence="1">
    <location>
        <begin position="87"/>
        <end position="98"/>
    </location>
</feature>
<name>A0A9N9ZY70_BEMTA</name>
<dbReference type="AlphaFoldDB" id="A0A9N9ZY70"/>
<feature type="compositionally biased region" description="Polar residues" evidence="1">
    <location>
        <begin position="473"/>
        <end position="487"/>
    </location>
</feature>
<feature type="compositionally biased region" description="Low complexity" evidence="1">
    <location>
        <begin position="267"/>
        <end position="277"/>
    </location>
</feature>
<sequence>MPDLGVALARLGKRNRSNSSNLASSPVKSPLRPRGMSSNDTKDKYRLTASRPRDVIRPRPLSHLELLGSESDSENEEEDEGGGGGGEEGKKDIQDAAKKNQKRPGRRRVDPKNPPRRPLAPKNPSNATPGRKDLAELRADKLFLLKYGRESLPDRRPVDRPRSTVETIENLARSNDPHPSGLTPQPPVNPARRTPVRSKSWLSERDWRLEGGFLRTSRSDYERALSSLLWQPYECRSETTTSRNLDDSDVSYWLNSPSTWSRDPRDSTSSLDSLSSTDSERSLAGVCRERGHDSTSSSLCGLINSPTPTPTPDYRFHGAEWTGLVNDPRPSLPEPPQGALRSATGSRRAAAGAGAGQSEPRSRVGATRDALDTMLVNVEPSANGSESVDTCSSSSVSVVPGKFSVSDINCDLSASPANVCYRAVPATVSAVPSILCQNSSNVSNVRVESGPAVAPPPPKPRVSVSTSNIYIPPTSTNSPVYTLQSRGSAELVPSNAPETVSSRTFTSTEAQTDDVLVNPRDANREQRRRERRERRHQQRRLMNSLQRSSLPPQDPHSWPPQTQVPPESERLPDILNSHLPPPYSTLPPVAVPVPVVTPPAQFPLGAAAPPNVSVLLNSGPVPSPSSPQHPQTPSIASGFRLPGQLSGPLRCLSDAAHCASHPAANAAPRRAVVNAPAVEPHQSAESRCTWPRI</sequence>
<evidence type="ECO:0000313" key="2">
    <source>
        <dbReference type="EMBL" id="CAH0382053.1"/>
    </source>
</evidence>
<feature type="compositionally biased region" description="Polar residues" evidence="1">
    <location>
        <begin position="496"/>
        <end position="510"/>
    </location>
</feature>
<evidence type="ECO:0000256" key="1">
    <source>
        <dbReference type="SAM" id="MobiDB-lite"/>
    </source>
</evidence>
<accession>A0A9N9ZY70</accession>
<protein>
    <submittedName>
        <fullName evidence="2">Uncharacterized protein</fullName>
    </submittedName>
</protein>
<feature type="compositionally biased region" description="Basic and acidic residues" evidence="1">
    <location>
        <begin position="40"/>
        <end position="57"/>
    </location>
</feature>
<feature type="compositionally biased region" description="Acidic residues" evidence="1">
    <location>
        <begin position="71"/>
        <end position="81"/>
    </location>
</feature>
<feature type="compositionally biased region" description="Basic residues" evidence="1">
    <location>
        <begin position="529"/>
        <end position="539"/>
    </location>
</feature>
<dbReference type="Proteomes" id="UP001152759">
    <property type="component" value="Chromosome 1"/>
</dbReference>
<keyword evidence="3" id="KW-1185">Reference proteome</keyword>
<feature type="region of interest" description="Disordered" evidence="1">
    <location>
        <begin position="620"/>
        <end position="640"/>
    </location>
</feature>
<reference evidence="2" key="1">
    <citation type="submission" date="2021-12" db="EMBL/GenBank/DDBJ databases">
        <authorList>
            <person name="King R."/>
        </authorList>
    </citation>
    <scope>NUCLEOTIDE SEQUENCE</scope>
</reference>
<feature type="region of interest" description="Disordered" evidence="1">
    <location>
        <begin position="1"/>
        <end position="200"/>
    </location>
</feature>
<dbReference type="EMBL" id="OU963862">
    <property type="protein sequence ID" value="CAH0382053.1"/>
    <property type="molecule type" value="Genomic_DNA"/>
</dbReference>
<feature type="region of interest" description="Disordered" evidence="1">
    <location>
        <begin position="255"/>
        <end position="306"/>
    </location>
</feature>
<feature type="compositionally biased region" description="Basic and acidic residues" evidence="1">
    <location>
        <begin position="130"/>
        <end position="163"/>
    </location>
</feature>
<feature type="compositionally biased region" description="Low complexity" evidence="1">
    <location>
        <begin position="338"/>
        <end position="358"/>
    </location>
</feature>
<organism evidence="2 3">
    <name type="scientific">Bemisia tabaci</name>
    <name type="common">Sweetpotato whitefly</name>
    <name type="synonym">Aleurodes tabaci</name>
    <dbReference type="NCBI Taxonomy" id="7038"/>
    <lineage>
        <taxon>Eukaryota</taxon>
        <taxon>Metazoa</taxon>
        <taxon>Ecdysozoa</taxon>
        <taxon>Arthropoda</taxon>
        <taxon>Hexapoda</taxon>
        <taxon>Insecta</taxon>
        <taxon>Pterygota</taxon>
        <taxon>Neoptera</taxon>
        <taxon>Paraneoptera</taxon>
        <taxon>Hemiptera</taxon>
        <taxon>Sternorrhyncha</taxon>
        <taxon>Aleyrodoidea</taxon>
        <taxon>Aleyrodidae</taxon>
        <taxon>Aleyrodinae</taxon>
        <taxon>Bemisia</taxon>
    </lineage>
</organism>
<proteinExistence type="predicted"/>
<feature type="compositionally biased region" description="Polar residues" evidence="1">
    <location>
        <begin position="541"/>
        <end position="551"/>
    </location>
</feature>
<feature type="region of interest" description="Disordered" evidence="1">
    <location>
        <begin position="468"/>
        <end position="574"/>
    </location>
</feature>
<feature type="compositionally biased region" description="Low complexity" evidence="1">
    <location>
        <begin position="17"/>
        <end position="29"/>
    </location>
</feature>